<protein>
    <submittedName>
        <fullName evidence="1">Uncharacterized protein</fullName>
    </submittedName>
</protein>
<comment type="caution">
    <text evidence="1">The sequence shown here is derived from an EMBL/GenBank/DDBJ whole genome shotgun (WGS) entry which is preliminary data.</text>
</comment>
<dbReference type="GeneID" id="34553597"/>
<evidence type="ECO:0000313" key="2">
    <source>
        <dbReference type="Proteomes" id="UP000176998"/>
    </source>
</evidence>
<keyword evidence="2" id="KW-1185">Reference proteome</keyword>
<reference evidence="1 2" key="1">
    <citation type="submission" date="2016-09" db="EMBL/GenBank/DDBJ databases">
        <authorList>
            <person name="Capua I."/>
            <person name="De Benedictis P."/>
            <person name="Joannis T."/>
            <person name="Lombin L.H."/>
            <person name="Cattoli G."/>
        </authorList>
    </citation>
    <scope>NUCLEOTIDE SEQUENCE [LARGE SCALE GENOMIC DNA]</scope>
    <source>
        <strain evidence="1 2">IMI 309357</strain>
    </source>
</reference>
<dbReference type="EMBL" id="MJBS01000003">
    <property type="protein sequence ID" value="OHF04091.1"/>
    <property type="molecule type" value="Genomic_DNA"/>
</dbReference>
<sequence length="53" mass="5821">VDFDLRVACSSSDTAHIHRITCQAGETTKIPPTVAPSLNEHGNLHRLRIKVVD</sequence>
<proteinExistence type="predicted"/>
<dbReference type="RefSeq" id="XP_022481226.1">
    <property type="nucleotide sequence ID" value="XM_022612087.1"/>
</dbReference>
<accession>A0A1G4BRS1</accession>
<feature type="non-terminal residue" evidence="1">
    <location>
        <position position="1"/>
    </location>
</feature>
<dbReference type="Proteomes" id="UP000176998">
    <property type="component" value="Unassembled WGS sequence"/>
</dbReference>
<organism evidence="1 2">
    <name type="scientific">Colletotrichum orchidophilum</name>
    <dbReference type="NCBI Taxonomy" id="1209926"/>
    <lineage>
        <taxon>Eukaryota</taxon>
        <taxon>Fungi</taxon>
        <taxon>Dikarya</taxon>
        <taxon>Ascomycota</taxon>
        <taxon>Pezizomycotina</taxon>
        <taxon>Sordariomycetes</taxon>
        <taxon>Hypocreomycetidae</taxon>
        <taxon>Glomerellales</taxon>
        <taxon>Glomerellaceae</taxon>
        <taxon>Colletotrichum</taxon>
    </lineage>
</organism>
<gene>
    <name evidence="1" type="ORF">CORC01_00430</name>
</gene>
<evidence type="ECO:0000313" key="1">
    <source>
        <dbReference type="EMBL" id="OHF04091.1"/>
    </source>
</evidence>
<dbReference type="AlphaFoldDB" id="A0A1G4BRS1"/>
<name>A0A1G4BRS1_9PEZI</name>